<name>A0AAV7Y9E9_9EUKA</name>
<comment type="subcellular location">
    <subcellularLocation>
        <location evidence="1">Cytoplasm</location>
        <location evidence="1">Cytoskeleton</location>
    </subcellularLocation>
</comment>
<keyword evidence="4 6" id="KW-0009">Actin-binding</keyword>
<dbReference type="InterPro" id="IPR036140">
    <property type="entry name" value="PFN_sf"/>
</dbReference>
<dbReference type="Proteomes" id="UP001146793">
    <property type="component" value="Unassembled WGS sequence"/>
</dbReference>
<sequence length="128" mass="14512">MSGWDAYITNLLNTGFVDQAIITGHDGNTWAKSSNFNPSQNEIKLLISWLQKPTNEKTTHFLKLCNKIYLPIKYSNKTGVFKCDDQSSFIAKLTNQTCVIGVANETIVDQRCNEEVRKICAYLKKANF</sequence>
<dbReference type="Pfam" id="PF00235">
    <property type="entry name" value="Profilin"/>
    <property type="match status" value="1"/>
</dbReference>
<dbReference type="EMBL" id="JANTQA010000070">
    <property type="protein sequence ID" value="KAJ3426421.1"/>
    <property type="molecule type" value="Genomic_DNA"/>
</dbReference>
<evidence type="ECO:0000256" key="4">
    <source>
        <dbReference type="ARBA" id="ARBA00023203"/>
    </source>
</evidence>
<dbReference type="GO" id="GO:0005856">
    <property type="term" value="C:cytoskeleton"/>
    <property type="evidence" value="ECO:0007669"/>
    <property type="project" value="UniProtKB-SubCell"/>
</dbReference>
<evidence type="ECO:0000256" key="5">
    <source>
        <dbReference type="ARBA" id="ARBA00023212"/>
    </source>
</evidence>
<proteinExistence type="inferred from homology"/>
<dbReference type="PANTHER" id="PTHR11604">
    <property type="entry name" value="PROFILIN"/>
    <property type="match status" value="1"/>
</dbReference>
<evidence type="ECO:0000256" key="3">
    <source>
        <dbReference type="ARBA" id="ARBA00022490"/>
    </source>
</evidence>
<dbReference type="PANTHER" id="PTHR11604:SF0">
    <property type="entry name" value="PROFILIN"/>
    <property type="match status" value="1"/>
</dbReference>
<dbReference type="SUPFAM" id="SSF55770">
    <property type="entry name" value="Profilin (actin-binding protein)"/>
    <property type="match status" value="1"/>
</dbReference>
<dbReference type="InterPro" id="IPR005455">
    <property type="entry name" value="PFN_euk"/>
</dbReference>
<evidence type="ECO:0000256" key="1">
    <source>
        <dbReference type="ARBA" id="ARBA00004245"/>
    </source>
</evidence>
<reference evidence="7" key="1">
    <citation type="submission" date="2022-08" db="EMBL/GenBank/DDBJ databases">
        <title>Novel sulphate-reducing endosymbionts in the free-living metamonad Anaeramoeba.</title>
        <authorList>
            <person name="Jerlstrom-Hultqvist J."/>
            <person name="Cepicka I."/>
            <person name="Gallot-Lavallee L."/>
            <person name="Salas-Leiva D."/>
            <person name="Curtis B.A."/>
            <person name="Zahonova K."/>
            <person name="Pipaliya S."/>
            <person name="Dacks J."/>
            <person name="Roger A.J."/>
        </authorList>
    </citation>
    <scope>NUCLEOTIDE SEQUENCE</scope>
    <source>
        <strain evidence="7">Busselton2</strain>
    </source>
</reference>
<protein>
    <recommendedName>
        <fullName evidence="6">Profilin</fullName>
    </recommendedName>
</protein>
<accession>A0AAV7Y9E9</accession>
<dbReference type="GO" id="GO:0003785">
    <property type="term" value="F:actin monomer binding"/>
    <property type="evidence" value="ECO:0007669"/>
    <property type="project" value="TreeGrafter"/>
</dbReference>
<dbReference type="AlphaFoldDB" id="A0AAV7Y9E9"/>
<keyword evidence="3" id="KW-0963">Cytoplasm</keyword>
<gene>
    <name evidence="7" type="ORF">M0812_28877</name>
</gene>
<evidence type="ECO:0000313" key="7">
    <source>
        <dbReference type="EMBL" id="KAJ3426421.1"/>
    </source>
</evidence>
<evidence type="ECO:0000313" key="8">
    <source>
        <dbReference type="Proteomes" id="UP001146793"/>
    </source>
</evidence>
<comment type="similarity">
    <text evidence="2 6">Belongs to the profilin family.</text>
</comment>
<dbReference type="InterPro" id="IPR048278">
    <property type="entry name" value="PFN"/>
</dbReference>
<evidence type="ECO:0000256" key="6">
    <source>
        <dbReference type="RuleBase" id="RU003909"/>
    </source>
</evidence>
<keyword evidence="5" id="KW-0206">Cytoskeleton</keyword>
<dbReference type="GO" id="GO:0005938">
    <property type="term" value="C:cell cortex"/>
    <property type="evidence" value="ECO:0007669"/>
    <property type="project" value="TreeGrafter"/>
</dbReference>
<dbReference type="Gene3D" id="3.30.450.30">
    <property type="entry name" value="Dynein light chain 2a, cytoplasmic"/>
    <property type="match status" value="1"/>
</dbReference>
<dbReference type="SMART" id="SM00392">
    <property type="entry name" value="PROF"/>
    <property type="match status" value="1"/>
</dbReference>
<organism evidence="7 8">
    <name type="scientific">Anaeramoeba flamelloides</name>
    <dbReference type="NCBI Taxonomy" id="1746091"/>
    <lineage>
        <taxon>Eukaryota</taxon>
        <taxon>Metamonada</taxon>
        <taxon>Anaeramoebidae</taxon>
        <taxon>Anaeramoeba</taxon>
    </lineage>
</organism>
<comment type="caution">
    <text evidence="7">The sequence shown here is derived from an EMBL/GenBank/DDBJ whole genome shotgun (WGS) entry which is preliminary data.</text>
</comment>
<evidence type="ECO:0000256" key="2">
    <source>
        <dbReference type="ARBA" id="ARBA00010058"/>
    </source>
</evidence>